<keyword evidence="1" id="KW-1185">Reference proteome</keyword>
<proteinExistence type="predicted"/>
<protein>
    <submittedName>
        <fullName evidence="2">Uncharacterized protein</fullName>
    </submittedName>
</protein>
<reference evidence="2" key="1">
    <citation type="submission" date="2022-11" db="UniProtKB">
        <authorList>
            <consortium name="WormBaseParasite"/>
        </authorList>
    </citation>
    <scope>IDENTIFICATION</scope>
</reference>
<dbReference type="Proteomes" id="UP000887565">
    <property type="component" value="Unplaced"/>
</dbReference>
<name>A0A915IJV1_ROMCU</name>
<sequence length="75" mass="8080">LLGRCGPNNKGRLKSIVDCSRKSELAAICPIGDGYGRRPMNRPFAAMGLPFRGIEPFAVPFALLGSFAVMGRSRL</sequence>
<organism evidence="1 2">
    <name type="scientific">Romanomermis culicivorax</name>
    <name type="common">Nematode worm</name>
    <dbReference type="NCBI Taxonomy" id="13658"/>
    <lineage>
        <taxon>Eukaryota</taxon>
        <taxon>Metazoa</taxon>
        <taxon>Ecdysozoa</taxon>
        <taxon>Nematoda</taxon>
        <taxon>Enoplea</taxon>
        <taxon>Dorylaimia</taxon>
        <taxon>Mermithida</taxon>
        <taxon>Mermithoidea</taxon>
        <taxon>Mermithidae</taxon>
        <taxon>Romanomermis</taxon>
    </lineage>
</organism>
<dbReference type="AlphaFoldDB" id="A0A915IJV1"/>
<dbReference type="WBParaSite" id="nRc.2.0.1.t13667-RA">
    <property type="protein sequence ID" value="nRc.2.0.1.t13667-RA"/>
    <property type="gene ID" value="nRc.2.0.1.g13667"/>
</dbReference>
<evidence type="ECO:0000313" key="2">
    <source>
        <dbReference type="WBParaSite" id="nRc.2.0.1.t13667-RA"/>
    </source>
</evidence>
<accession>A0A915IJV1</accession>
<evidence type="ECO:0000313" key="1">
    <source>
        <dbReference type="Proteomes" id="UP000887565"/>
    </source>
</evidence>